<dbReference type="InterPro" id="IPR036397">
    <property type="entry name" value="RNaseH_sf"/>
</dbReference>
<dbReference type="STRING" id="50429.A0A2B4SFK8"/>
<organism evidence="2 3">
    <name type="scientific">Stylophora pistillata</name>
    <name type="common">Smooth cauliflower coral</name>
    <dbReference type="NCBI Taxonomy" id="50429"/>
    <lineage>
        <taxon>Eukaryota</taxon>
        <taxon>Metazoa</taxon>
        <taxon>Cnidaria</taxon>
        <taxon>Anthozoa</taxon>
        <taxon>Hexacorallia</taxon>
        <taxon>Scleractinia</taxon>
        <taxon>Astrocoeniina</taxon>
        <taxon>Pocilloporidae</taxon>
        <taxon>Stylophora</taxon>
    </lineage>
</organism>
<accession>A0A2B4SFK8</accession>
<dbReference type="GO" id="GO:0003676">
    <property type="term" value="F:nucleic acid binding"/>
    <property type="evidence" value="ECO:0007669"/>
    <property type="project" value="InterPro"/>
</dbReference>
<dbReference type="EMBL" id="LSMT01000079">
    <property type="protein sequence ID" value="PFX28651.1"/>
    <property type="molecule type" value="Genomic_DNA"/>
</dbReference>
<keyword evidence="3" id="KW-1185">Reference proteome</keyword>
<protein>
    <recommendedName>
        <fullName evidence="4">Integrase catalytic domain-containing protein</fullName>
    </recommendedName>
</protein>
<feature type="compositionally biased region" description="Basic and acidic residues" evidence="1">
    <location>
        <begin position="435"/>
        <end position="449"/>
    </location>
</feature>
<dbReference type="InterPro" id="IPR012337">
    <property type="entry name" value="RNaseH-like_sf"/>
</dbReference>
<evidence type="ECO:0008006" key="4">
    <source>
        <dbReference type="Google" id="ProtNLM"/>
    </source>
</evidence>
<comment type="caution">
    <text evidence="2">The sequence shown here is derived from an EMBL/GenBank/DDBJ whole genome shotgun (WGS) entry which is preliminary data.</text>
</comment>
<dbReference type="Gene3D" id="3.30.420.10">
    <property type="entry name" value="Ribonuclease H-like superfamily/Ribonuclease H"/>
    <property type="match status" value="1"/>
</dbReference>
<dbReference type="AlphaFoldDB" id="A0A2B4SFK8"/>
<name>A0A2B4SFK8_STYPI</name>
<dbReference type="PANTHER" id="PTHR47331">
    <property type="entry name" value="PHD-TYPE DOMAIN-CONTAINING PROTEIN"/>
    <property type="match status" value="1"/>
</dbReference>
<dbReference type="SUPFAM" id="SSF53098">
    <property type="entry name" value="Ribonuclease H-like"/>
    <property type="match status" value="1"/>
</dbReference>
<gene>
    <name evidence="2" type="ORF">AWC38_SpisGene6600</name>
</gene>
<proteinExistence type="predicted"/>
<evidence type="ECO:0000256" key="1">
    <source>
        <dbReference type="SAM" id="MobiDB-lite"/>
    </source>
</evidence>
<dbReference type="PANTHER" id="PTHR47331:SF5">
    <property type="entry name" value="RIBONUCLEASE H"/>
    <property type="match status" value="1"/>
</dbReference>
<evidence type="ECO:0000313" key="3">
    <source>
        <dbReference type="Proteomes" id="UP000225706"/>
    </source>
</evidence>
<dbReference type="Pfam" id="PF05380">
    <property type="entry name" value="Peptidase_A17"/>
    <property type="match status" value="1"/>
</dbReference>
<dbReference type="OrthoDB" id="5987622at2759"/>
<reference evidence="3" key="1">
    <citation type="journal article" date="2017" name="bioRxiv">
        <title>Comparative analysis of the genomes of Stylophora pistillata and Acropora digitifera provides evidence for extensive differences between species of corals.</title>
        <authorList>
            <person name="Voolstra C.R."/>
            <person name="Li Y."/>
            <person name="Liew Y.J."/>
            <person name="Baumgarten S."/>
            <person name="Zoccola D."/>
            <person name="Flot J.-F."/>
            <person name="Tambutte S."/>
            <person name="Allemand D."/>
            <person name="Aranda M."/>
        </authorList>
    </citation>
    <scope>NUCLEOTIDE SEQUENCE [LARGE SCALE GENOMIC DNA]</scope>
</reference>
<feature type="region of interest" description="Disordered" evidence="1">
    <location>
        <begin position="428"/>
        <end position="459"/>
    </location>
</feature>
<dbReference type="Proteomes" id="UP000225706">
    <property type="component" value="Unassembled WGS sequence"/>
</dbReference>
<sequence length="731" mass="82437">MLKGLRQDSLQAKITKVSLERQSLKNVMYIPNHGVYQSRKPSKIRVVFDRAAESKGESLNKHLLQGPGLTNTLTGILSRFRHEPVAIMCDNESMFYQVHVAEPHRDLLRFLWWEDGDLAKNPVEFPITVHLFVATSSPGCTNFALKKTAEDGEQKLGSARANGLQQDFYVDDGLKCCPMAEGAKDLIAPVKEMCRRGGLNFQKLVSNEREVLRSIPSQDRAEDLKNVNLDFDKFPLERTRGVQGCIHKMGEVENRLHVLEHPSIPRCFKHSNFGPVVIKELHHISNASTEGYGPCNYIRPQVDSGKIHCSFVTGKSRVTPLKPVTVPYLELQAAVTALKLIEDLSTVDQWRHVDTKLNPADDASRGLSSRAFMASKWSQGPVFLWRNKERKGRIKEVNPQVQDFQQAENVIIKSVQSTAFSEGVCSRRVTQDVTPPKDKSLAPGREVDSTKSSAKAGSLRGLGGNSSYWWSFKKLWSSVVEQKMVDLPENRLESVPPFTNCVVDYFGLFTIREGRKEMKQNGVLFSCLASRAVHLETCPTLETDASCALRRFIRRRGQIRRLRSNQGTNFVGAKHELKAQRTHPKGALQENYEWITFVMNVPSSSHMSGVWKRQIRSVRSVLSLLLQNKALLPNGESLRTLMCEVEAIINSRPLSIYFLNDPGSLSPLSPDHLLTMKTKVVLSPPDIFPSAEKFCRKRRRFATAIPKHIHTYSFSRSTGEGGCHPRFLRIR</sequence>
<evidence type="ECO:0000313" key="2">
    <source>
        <dbReference type="EMBL" id="PFX28651.1"/>
    </source>
</evidence>
<dbReference type="InterPro" id="IPR008042">
    <property type="entry name" value="Retrotrans_Pao"/>
</dbReference>